<proteinExistence type="predicted"/>
<protein>
    <submittedName>
        <fullName evidence="3">Anthranilate phosphoribosyltransferase</fullName>
    </submittedName>
</protein>
<dbReference type="GO" id="GO:0016757">
    <property type="term" value="F:glycosyltransferase activity"/>
    <property type="evidence" value="ECO:0007669"/>
    <property type="project" value="UniProtKB-KW"/>
</dbReference>
<organism evidence="3 4">
    <name type="scientific">Corallococcus terminator</name>
    <dbReference type="NCBI Taxonomy" id="2316733"/>
    <lineage>
        <taxon>Bacteria</taxon>
        <taxon>Pseudomonadati</taxon>
        <taxon>Myxococcota</taxon>
        <taxon>Myxococcia</taxon>
        <taxon>Myxococcales</taxon>
        <taxon>Cystobacterineae</taxon>
        <taxon>Myxococcaceae</taxon>
        <taxon>Corallococcus</taxon>
    </lineage>
</organism>
<sequence length="95" mass="9269">GVPVSAPGDLRGGDASVNAAAARAVFAGEEGPVREAVLLNAGAALAAYDEALGADATDLHAAVARGRERAAAAVDAGHAEALLARWATAAARLRG</sequence>
<comment type="caution">
    <text evidence="3">The sequence shown here is derived from an EMBL/GenBank/DDBJ whole genome shotgun (WGS) entry which is preliminary data.</text>
</comment>
<dbReference type="InterPro" id="IPR035902">
    <property type="entry name" value="Nuc_phospho_transferase"/>
</dbReference>
<gene>
    <name evidence="3" type="ORF">D7V88_42205</name>
</gene>
<dbReference type="Gene3D" id="3.40.1030.10">
    <property type="entry name" value="Nucleoside phosphorylase/phosphoribosyltransferase catalytic domain"/>
    <property type="match status" value="1"/>
</dbReference>
<keyword evidence="4" id="KW-1185">Reference proteome</keyword>
<evidence type="ECO:0000256" key="1">
    <source>
        <dbReference type="ARBA" id="ARBA00022676"/>
    </source>
</evidence>
<dbReference type="Proteomes" id="UP000268094">
    <property type="component" value="Unassembled WGS sequence"/>
</dbReference>
<evidence type="ECO:0000313" key="4">
    <source>
        <dbReference type="Proteomes" id="UP000268094"/>
    </source>
</evidence>
<evidence type="ECO:0000256" key="2">
    <source>
        <dbReference type="ARBA" id="ARBA00022679"/>
    </source>
</evidence>
<feature type="non-terminal residue" evidence="3">
    <location>
        <position position="1"/>
    </location>
</feature>
<dbReference type="SUPFAM" id="SSF52418">
    <property type="entry name" value="Nucleoside phosphorylase/phosphoribosyltransferase catalytic domain"/>
    <property type="match status" value="1"/>
</dbReference>
<reference evidence="4" key="1">
    <citation type="submission" date="2018-09" db="EMBL/GenBank/DDBJ databases">
        <authorList>
            <person name="Livingstone P.G."/>
            <person name="Whitworth D.E."/>
        </authorList>
    </citation>
    <scope>NUCLEOTIDE SEQUENCE [LARGE SCALE GENOMIC DNA]</scope>
    <source>
        <strain evidence="4">CA054A</strain>
    </source>
</reference>
<keyword evidence="1 3" id="KW-0328">Glycosyltransferase</keyword>
<accession>A0A3A8GZK7</accession>
<dbReference type="EMBL" id="RAVZ01000798">
    <property type="protein sequence ID" value="RKG64035.1"/>
    <property type="molecule type" value="Genomic_DNA"/>
</dbReference>
<keyword evidence="2 3" id="KW-0808">Transferase</keyword>
<name>A0A3A8GZK7_9BACT</name>
<dbReference type="AlphaFoldDB" id="A0A3A8GZK7"/>
<evidence type="ECO:0000313" key="3">
    <source>
        <dbReference type="EMBL" id="RKG64035.1"/>
    </source>
</evidence>